<gene>
    <name evidence="4" type="ORF">AOQ84DRAFT_423659</name>
</gene>
<keyword evidence="3" id="KW-0560">Oxidoreductase</keyword>
<keyword evidence="2" id="KW-0521">NADP</keyword>
<dbReference type="OrthoDB" id="417891at2759"/>
<evidence type="ECO:0000256" key="2">
    <source>
        <dbReference type="ARBA" id="ARBA00022857"/>
    </source>
</evidence>
<dbReference type="SUPFAM" id="SSF51735">
    <property type="entry name" value="NAD(P)-binding Rossmann-fold domains"/>
    <property type="match status" value="1"/>
</dbReference>
<evidence type="ECO:0000313" key="4">
    <source>
        <dbReference type="EMBL" id="OCL14887.1"/>
    </source>
</evidence>
<dbReference type="Gene3D" id="3.40.50.720">
    <property type="entry name" value="NAD(P)-binding Rossmann-like Domain"/>
    <property type="match status" value="1"/>
</dbReference>
<evidence type="ECO:0000313" key="5">
    <source>
        <dbReference type="Proteomes" id="UP000250140"/>
    </source>
</evidence>
<reference evidence="4 5" key="1">
    <citation type="journal article" date="2016" name="Nat. Commun.">
        <title>Ectomycorrhizal ecology is imprinted in the genome of the dominant symbiotic fungus Cenococcum geophilum.</title>
        <authorList>
            <consortium name="DOE Joint Genome Institute"/>
            <person name="Peter M."/>
            <person name="Kohler A."/>
            <person name="Ohm R.A."/>
            <person name="Kuo A."/>
            <person name="Krutzmann J."/>
            <person name="Morin E."/>
            <person name="Arend M."/>
            <person name="Barry K.W."/>
            <person name="Binder M."/>
            <person name="Choi C."/>
            <person name="Clum A."/>
            <person name="Copeland A."/>
            <person name="Grisel N."/>
            <person name="Haridas S."/>
            <person name="Kipfer T."/>
            <person name="LaButti K."/>
            <person name="Lindquist E."/>
            <person name="Lipzen A."/>
            <person name="Maire R."/>
            <person name="Meier B."/>
            <person name="Mihaltcheva S."/>
            <person name="Molinier V."/>
            <person name="Murat C."/>
            <person name="Poggeler S."/>
            <person name="Quandt C.A."/>
            <person name="Sperisen C."/>
            <person name="Tritt A."/>
            <person name="Tisserant E."/>
            <person name="Crous P.W."/>
            <person name="Henrissat B."/>
            <person name="Nehls U."/>
            <person name="Egli S."/>
            <person name="Spatafora J.W."/>
            <person name="Grigoriev I.V."/>
            <person name="Martin F.M."/>
        </authorList>
    </citation>
    <scope>NUCLEOTIDE SEQUENCE [LARGE SCALE GENOMIC DNA]</scope>
    <source>
        <strain evidence="4 5">CBS 207.34</strain>
    </source>
</reference>
<accession>A0A8E2FCY0</accession>
<dbReference type="PROSITE" id="PS00061">
    <property type="entry name" value="ADH_SHORT"/>
    <property type="match status" value="1"/>
</dbReference>
<dbReference type="PRINTS" id="PR00080">
    <property type="entry name" value="SDRFAMILY"/>
</dbReference>
<dbReference type="FunFam" id="3.40.50.720:FF:000084">
    <property type="entry name" value="Short-chain dehydrogenase reductase"/>
    <property type="match status" value="1"/>
</dbReference>
<dbReference type="GO" id="GO:0016491">
    <property type="term" value="F:oxidoreductase activity"/>
    <property type="evidence" value="ECO:0007669"/>
    <property type="project" value="UniProtKB-KW"/>
</dbReference>
<dbReference type="EMBL" id="KV748514">
    <property type="protein sequence ID" value="OCL14887.1"/>
    <property type="molecule type" value="Genomic_DNA"/>
</dbReference>
<comment type="similarity">
    <text evidence="1">Belongs to the short-chain dehydrogenases/reductases (SDR) family.</text>
</comment>
<protein>
    <submittedName>
        <fullName evidence="4">Putative short chain dehydrogenase/ reductase</fullName>
    </submittedName>
</protein>
<keyword evidence="5" id="KW-1185">Reference proteome</keyword>
<evidence type="ECO:0000256" key="1">
    <source>
        <dbReference type="ARBA" id="ARBA00006484"/>
    </source>
</evidence>
<dbReference type="InterPro" id="IPR002347">
    <property type="entry name" value="SDR_fam"/>
</dbReference>
<dbReference type="Pfam" id="PF13561">
    <property type="entry name" value="adh_short_C2"/>
    <property type="match status" value="1"/>
</dbReference>
<dbReference type="CDD" id="cd05233">
    <property type="entry name" value="SDR_c"/>
    <property type="match status" value="1"/>
</dbReference>
<evidence type="ECO:0000256" key="3">
    <source>
        <dbReference type="ARBA" id="ARBA00023002"/>
    </source>
</evidence>
<dbReference type="InterPro" id="IPR020904">
    <property type="entry name" value="Sc_DH/Rdtase_CS"/>
</dbReference>
<dbReference type="AlphaFoldDB" id="A0A8E2FCY0"/>
<name>A0A8E2FCY0_9PEZI</name>
<dbReference type="Proteomes" id="UP000250140">
    <property type="component" value="Unassembled WGS sequence"/>
</dbReference>
<sequence length="247" mass="26822">MGRAIALALAREGAHIVCADLKPEAAPHSFEEDKHIPTHDAISNNGGVAEFRKCDMGKPEEIYELRFHKIDILINNAGLWLPLRDFVEETDDMWDRMMGINGKGTAVSMRQTIKQFLKQPIDPISGSRGRIVNIASSAGIVAVAREATYGASKAAISMLTRNAALDHAKDYINVNAVCPGVVRTALSSTNFQDPKIISEMKKGTPWPRLGEPKDIANVVVFLCTDEAVWVTGQNIAVDGGFTVGIPL</sequence>
<dbReference type="PRINTS" id="PR00081">
    <property type="entry name" value="GDHRDH"/>
</dbReference>
<organism evidence="4 5">
    <name type="scientific">Glonium stellatum</name>
    <dbReference type="NCBI Taxonomy" id="574774"/>
    <lineage>
        <taxon>Eukaryota</taxon>
        <taxon>Fungi</taxon>
        <taxon>Dikarya</taxon>
        <taxon>Ascomycota</taxon>
        <taxon>Pezizomycotina</taxon>
        <taxon>Dothideomycetes</taxon>
        <taxon>Pleosporomycetidae</taxon>
        <taxon>Gloniales</taxon>
        <taxon>Gloniaceae</taxon>
        <taxon>Glonium</taxon>
    </lineage>
</organism>
<proteinExistence type="inferred from homology"/>
<dbReference type="PANTHER" id="PTHR24321">
    <property type="entry name" value="DEHYDROGENASES, SHORT CHAIN"/>
    <property type="match status" value="1"/>
</dbReference>
<dbReference type="PANTHER" id="PTHR24321:SF8">
    <property type="entry name" value="ESTRADIOL 17-BETA-DEHYDROGENASE 8-RELATED"/>
    <property type="match status" value="1"/>
</dbReference>
<dbReference type="InterPro" id="IPR036291">
    <property type="entry name" value="NAD(P)-bd_dom_sf"/>
</dbReference>